<keyword evidence="7 9" id="KW-1133">Transmembrane helix</keyword>
<reference evidence="11" key="1">
    <citation type="submission" date="2020-11" db="EMBL/GenBank/DDBJ databases">
        <authorList>
            <person name="Tran Van P."/>
        </authorList>
    </citation>
    <scope>NUCLEOTIDE SEQUENCE</scope>
</reference>
<dbReference type="InterPro" id="IPR050352">
    <property type="entry name" value="ABCG_transporters"/>
</dbReference>
<dbReference type="EMBL" id="OC921040">
    <property type="protein sequence ID" value="CAD7653058.1"/>
    <property type="molecule type" value="Genomic_DNA"/>
</dbReference>
<organism evidence="11">
    <name type="scientific">Oppiella nova</name>
    <dbReference type="NCBI Taxonomy" id="334625"/>
    <lineage>
        <taxon>Eukaryota</taxon>
        <taxon>Metazoa</taxon>
        <taxon>Ecdysozoa</taxon>
        <taxon>Arthropoda</taxon>
        <taxon>Chelicerata</taxon>
        <taxon>Arachnida</taxon>
        <taxon>Acari</taxon>
        <taxon>Acariformes</taxon>
        <taxon>Sarcoptiformes</taxon>
        <taxon>Oribatida</taxon>
        <taxon>Brachypylina</taxon>
        <taxon>Oppioidea</taxon>
        <taxon>Oppiidae</taxon>
        <taxon>Oppiella</taxon>
    </lineage>
</organism>
<dbReference type="GO" id="GO:0140359">
    <property type="term" value="F:ABC-type transporter activity"/>
    <property type="evidence" value="ECO:0007669"/>
    <property type="project" value="InterPro"/>
</dbReference>
<feature type="transmembrane region" description="Helical" evidence="9">
    <location>
        <begin position="511"/>
        <end position="533"/>
    </location>
</feature>
<evidence type="ECO:0000256" key="4">
    <source>
        <dbReference type="ARBA" id="ARBA00022692"/>
    </source>
</evidence>
<dbReference type="Pfam" id="PF01061">
    <property type="entry name" value="ABC2_membrane"/>
    <property type="match status" value="1"/>
</dbReference>
<comment type="subcellular location">
    <subcellularLocation>
        <location evidence="1">Membrane</location>
        <topology evidence="1">Multi-pass membrane protein</topology>
    </subcellularLocation>
</comment>
<sequence length="632" mass="71169">MKVILEMSERKGGVYEAVQPVSLSWLNIQVVTRPQKDIYNCYKNEQKPKEIIKNVSGEVKTGQLLAIMGASGAGKTSLLNVLTGRNLSKLGVQGQVLVNGQVVTAAQIASISSYIQQHDMFHAMLTVREHLIFQALLRMDRNMSRREKIDSVDHVIQKFNLTKCMNTKIGGAHAFKGISGGEMKRLSFASEVLTNPSVMFCDEPTSGLDSFMAENIVQVLKDMAAEGRTIICTIHQPSSQVFELFEHLLLMADGRAAFMGTISETRDFFSSIGFVCPDNYNPADFYINELAITSDNIKEDKIRVTEICDKYLKSDYAPQLAIEIDNNQLVNTFEERDDESEIESGYRVGYWSQLVALFWRSYLLVIRSPQLLKVRIMRTLILALFLGTIYHKQYAESPYISNINAALFLLVQNNTFLNTLFCVQIFCMETPIFLREHHNRMYGVLPYFVATSFIQLPILCTSGIIFIAVIYYMIGFNAMPAVFFTCIAINIVLTLVSSSFGYFISAISRDIATAMALLTPMVMPMILLGGLFLNTNSIPFWLEWAKYLSFIHYGFESMVVNQWKDIDYIPCINANISAASLGQCYPTGAAVIAEEGFHEDNLFWDPIIMLAMTGLFLFLAYVGLVFKAKKKN</sequence>
<keyword evidence="3" id="KW-0813">Transport</keyword>
<dbReference type="GO" id="GO:0005886">
    <property type="term" value="C:plasma membrane"/>
    <property type="evidence" value="ECO:0007669"/>
    <property type="project" value="TreeGrafter"/>
</dbReference>
<accession>A0A7R9M4R2</accession>
<dbReference type="Gene3D" id="3.40.50.300">
    <property type="entry name" value="P-loop containing nucleotide triphosphate hydrolases"/>
    <property type="match status" value="1"/>
</dbReference>
<dbReference type="SUPFAM" id="SSF52540">
    <property type="entry name" value="P-loop containing nucleoside triphosphate hydrolases"/>
    <property type="match status" value="1"/>
</dbReference>
<dbReference type="InterPro" id="IPR017871">
    <property type="entry name" value="ABC_transporter-like_CS"/>
</dbReference>
<proteinExistence type="inferred from homology"/>
<dbReference type="InterPro" id="IPR043926">
    <property type="entry name" value="ABCG_dom"/>
</dbReference>
<evidence type="ECO:0000259" key="10">
    <source>
        <dbReference type="PROSITE" id="PS50893"/>
    </source>
</evidence>
<dbReference type="GO" id="GO:0016887">
    <property type="term" value="F:ATP hydrolysis activity"/>
    <property type="evidence" value="ECO:0007669"/>
    <property type="project" value="InterPro"/>
</dbReference>
<evidence type="ECO:0000313" key="12">
    <source>
        <dbReference type="Proteomes" id="UP000728032"/>
    </source>
</evidence>
<dbReference type="SMART" id="SM00382">
    <property type="entry name" value="AAA"/>
    <property type="match status" value="1"/>
</dbReference>
<keyword evidence="4 9" id="KW-0812">Transmembrane</keyword>
<dbReference type="Pfam" id="PF19055">
    <property type="entry name" value="ABC2_membrane_7"/>
    <property type="match status" value="1"/>
</dbReference>
<dbReference type="Proteomes" id="UP000728032">
    <property type="component" value="Unassembled WGS sequence"/>
</dbReference>
<evidence type="ECO:0000256" key="1">
    <source>
        <dbReference type="ARBA" id="ARBA00004141"/>
    </source>
</evidence>
<keyword evidence="8 9" id="KW-0472">Membrane</keyword>
<evidence type="ECO:0000256" key="8">
    <source>
        <dbReference type="ARBA" id="ARBA00023136"/>
    </source>
</evidence>
<dbReference type="InterPro" id="IPR003439">
    <property type="entry name" value="ABC_transporter-like_ATP-bd"/>
</dbReference>
<dbReference type="OrthoDB" id="9989122at2759"/>
<evidence type="ECO:0000256" key="6">
    <source>
        <dbReference type="ARBA" id="ARBA00022840"/>
    </source>
</evidence>
<feature type="transmembrane region" description="Helical" evidence="9">
    <location>
        <begin position="480"/>
        <end position="504"/>
    </location>
</feature>
<protein>
    <recommendedName>
        <fullName evidence="10">ABC transporter domain-containing protein</fullName>
    </recommendedName>
</protein>
<evidence type="ECO:0000256" key="5">
    <source>
        <dbReference type="ARBA" id="ARBA00022741"/>
    </source>
</evidence>
<gene>
    <name evidence="11" type="ORF">ONB1V03_LOCUS9716</name>
</gene>
<evidence type="ECO:0000256" key="2">
    <source>
        <dbReference type="ARBA" id="ARBA00005814"/>
    </source>
</evidence>
<dbReference type="Pfam" id="PF00005">
    <property type="entry name" value="ABC_tran"/>
    <property type="match status" value="1"/>
</dbReference>
<dbReference type="PROSITE" id="PS50893">
    <property type="entry name" value="ABC_TRANSPORTER_2"/>
    <property type="match status" value="1"/>
</dbReference>
<dbReference type="InterPro" id="IPR027417">
    <property type="entry name" value="P-loop_NTPase"/>
</dbReference>
<evidence type="ECO:0000313" key="11">
    <source>
        <dbReference type="EMBL" id="CAD7653058.1"/>
    </source>
</evidence>
<dbReference type="PANTHER" id="PTHR48041:SF139">
    <property type="entry name" value="PROTEIN SCARLET"/>
    <property type="match status" value="1"/>
</dbReference>
<evidence type="ECO:0000256" key="9">
    <source>
        <dbReference type="SAM" id="Phobius"/>
    </source>
</evidence>
<dbReference type="PROSITE" id="PS00211">
    <property type="entry name" value="ABC_TRANSPORTER_1"/>
    <property type="match status" value="1"/>
</dbReference>
<name>A0A7R9M4R2_9ACAR</name>
<keyword evidence="6" id="KW-0067">ATP-binding</keyword>
<keyword evidence="5" id="KW-0547">Nucleotide-binding</keyword>
<feature type="transmembrane region" description="Helical" evidence="9">
    <location>
        <begin position="607"/>
        <end position="626"/>
    </location>
</feature>
<dbReference type="InterPro" id="IPR013525">
    <property type="entry name" value="ABC2_TM"/>
</dbReference>
<dbReference type="EMBL" id="CAJPVJ010006215">
    <property type="protein sequence ID" value="CAG2170245.1"/>
    <property type="molecule type" value="Genomic_DNA"/>
</dbReference>
<comment type="similarity">
    <text evidence="2">Belongs to the ABC transporter superfamily. ABCG family. Eye pigment precursor importer (TC 3.A.1.204) subfamily.</text>
</comment>
<keyword evidence="12" id="KW-1185">Reference proteome</keyword>
<dbReference type="AlphaFoldDB" id="A0A7R9M4R2"/>
<evidence type="ECO:0000256" key="7">
    <source>
        <dbReference type="ARBA" id="ARBA00022989"/>
    </source>
</evidence>
<feature type="transmembrane region" description="Helical" evidence="9">
    <location>
        <begin position="446"/>
        <end position="474"/>
    </location>
</feature>
<dbReference type="InterPro" id="IPR003593">
    <property type="entry name" value="AAA+_ATPase"/>
</dbReference>
<dbReference type="PANTHER" id="PTHR48041">
    <property type="entry name" value="ABC TRANSPORTER G FAMILY MEMBER 28"/>
    <property type="match status" value="1"/>
</dbReference>
<evidence type="ECO:0000256" key="3">
    <source>
        <dbReference type="ARBA" id="ARBA00022448"/>
    </source>
</evidence>
<dbReference type="GO" id="GO:0005524">
    <property type="term" value="F:ATP binding"/>
    <property type="evidence" value="ECO:0007669"/>
    <property type="project" value="UniProtKB-KW"/>
</dbReference>
<feature type="domain" description="ABC transporter" evidence="10">
    <location>
        <begin position="36"/>
        <end position="278"/>
    </location>
</feature>